<dbReference type="GeneID" id="140006489"/>
<evidence type="ECO:0000313" key="2">
    <source>
        <dbReference type="RefSeq" id="XP_071904553.1"/>
    </source>
</evidence>
<gene>
    <name evidence="2 3 4" type="primary">LOC140006489</name>
</gene>
<evidence type="ECO:0000313" key="3">
    <source>
        <dbReference type="RefSeq" id="XP_071904554.1"/>
    </source>
</evidence>
<dbReference type="RefSeq" id="XP_071904553.1">
    <property type="nucleotide sequence ID" value="XM_072048452.1"/>
</dbReference>
<proteinExistence type="predicted"/>
<dbReference type="RefSeq" id="XP_071904554.1">
    <property type="nucleotide sequence ID" value="XM_072048453.1"/>
</dbReference>
<keyword evidence="1" id="KW-1185">Reference proteome</keyword>
<organism evidence="1 3">
    <name type="scientific">Coffea arabica</name>
    <name type="common">Arabian coffee</name>
    <dbReference type="NCBI Taxonomy" id="13443"/>
    <lineage>
        <taxon>Eukaryota</taxon>
        <taxon>Viridiplantae</taxon>
        <taxon>Streptophyta</taxon>
        <taxon>Embryophyta</taxon>
        <taxon>Tracheophyta</taxon>
        <taxon>Spermatophyta</taxon>
        <taxon>Magnoliopsida</taxon>
        <taxon>eudicotyledons</taxon>
        <taxon>Gunneridae</taxon>
        <taxon>Pentapetalae</taxon>
        <taxon>asterids</taxon>
        <taxon>lamiids</taxon>
        <taxon>Gentianales</taxon>
        <taxon>Rubiaceae</taxon>
        <taxon>Ixoroideae</taxon>
        <taxon>Gardenieae complex</taxon>
        <taxon>Bertiereae - Coffeeae clade</taxon>
        <taxon>Coffeeae</taxon>
        <taxon>Coffea</taxon>
    </lineage>
</organism>
<protein>
    <submittedName>
        <fullName evidence="2 3">Uncharacterized protein</fullName>
    </submittedName>
</protein>
<dbReference type="Proteomes" id="UP001652660">
    <property type="component" value="Chromosome 5e"/>
</dbReference>
<dbReference type="RefSeq" id="XP_071904555.1">
    <property type="nucleotide sequence ID" value="XM_072048454.1"/>
</dbReference>
<accession>A0ABM4UBB5</accession>
<reference evidence="2 3" key="1">
    <citation type="submission" date="2025-05" db="UniProtKB">
        <authorList>
            <consortium name="RefSeq"/>
        </authorList>
    </citation>
    <scope>IDENTIFICATION</scope>
    <source>
        <tissue evidence="2 3">Leaves</tissue>
    </source>
</reference>
<evidence type="ECO:0000313" key="4">
    <source>
        <dbReference type="RefSeq" id="XP_071904555.1"/>
    </source>
</evidence>
<name>A0ABM4UBB5_COFAR</name>
<sequence length="100" mass="11563">MPRNAPKAAQQLHQHLVEVDDAIEENHAFDNIDNNQLQKGLLQRRLRGNCLESLSAKIKHEKRLPRIILGGRFFGILCKEKYDSKNEMNPEGFLHLGHRI</sequence>
<evidence type="ECO:0000313" key="1">
    <source>
        <dbReference type="Proteomes" id="UP001652660"/>
    </source>
</evidence>